<organism evidence="8 9">
    <name type="scientific">Litoribacillus peritrichatus</name>
    <dbReference type="NCBI Taxonomy" id="718191"/>
    <lineage>
        <taxon>Bacteria</taxon>
        <taxon>Pseudomonadati</taxon>
        <taxon>Pseudomonadota</taxon>
        <taxon>Gammaproteobacteria</taxon>
        <taxon>Oceanospirillales</taxon>
        <taxon>Oceanospirillaceae</taxon>
        <taxon>Litoribacillus</taxon>
    </lineage>
</organism>
<dbReference type="InterPro" id="IPR027392">
    <property type="entry name" value="TF_Znf"/>
</dbReference>
<comment type="caution">
    <text evidence="8">The sequence shown here is derived from an EMBL/GenBank/DDBJ whole genome shotgun (WGS) entry which is preliminary data.</text>
</comment>
<sequence>MMDQKYCPKCVRTPLDATDYHGEEVDVCRHCGGLWFEKNELSDMLSTVDNGNDEVNFEEQLGECLGASDLNCPDCAESLQRFHLLKDFELEVDVCQSCSGGWIDHEEIEQVEQSPRIRQALSNINGGTSWKTWVFQFLSQMPVEYNIKPHLKPIVTWSLIAMNVVIFLMYFGNESATIEILSQFANTPAHIAQGEQLWTLLTSTFLHGGIIHLLGNMYFLYLIGDNIEDALGHFKFLVLYLVCGVLASVISVLFGPDRVIPSVGASGAIAGLFGLYIIWFRHASLTFMFIVFQKKLSPVWYFAIWLGLNFWGMFTGAEGVDYGAHIGGFIVGILIALALKPYVLKRNPILGMLTDPAAQISR</sequence>
<dbReference type="EMBL" id="BAABBN010000004">
    <property type="protein sequence ID" value="GAA3917212.1"/>
    <property type="molecule type" value="Genomic_DNA"/>
</dbReference>
<feature type="domain" description="Transcription factor zinc-finger" evidence="7">
    <location>
        <begin position="7"/>
        <end position="45"/>
    </location>
</feature>
<dbReference type="InterPro" id="IPR050925">
    <property type="entry name" value="Rhomboid_protease_S54"/>
</dbReference>
<evidence type="ECO:0000313" key="8">
    <source>
        <dbReference type="EMBL" id="GAA3917212.1"/>
    </source>
</evidence>
<feature type="domain" description="Peptidase S54 rhomboid" evidence="6">
    <location>
        <begin position="195"/>
        <end position="339"/>
    </location>
</feature>
<evidence type="ECO:0000259" key="6">
    <source>
        <dbReference type="Pfam" id="PF01694"/>
    </source>
</evidence>
<proteinExistence type="predicted"/>
<feature type="transmembrane region" description="Helical" evidence="5">
    <location>
        <begin position="154"/>
        <end position="172"/>
    </location>
</feature>
<dbReference type="RefSeq" id="WP_344796134.1">
    <property type="nucleotide sequence ID" value="NZ_BAABBN010000004.1"/>
</dbReference>
<dbReference type="PANTHER" id="PTHR43731:SF26">
    <property type="entry name" value="RHOMBOID-LIKE PROTEIN 10, CHLOROPLASTIC"/>
    <property type="match status" value="1"/>
</dbReference>
<reference evidence="9" key="1">
    <citation type="journal article" date="2019" name="Int. J. Syst. Evol. Microbiol.">
        <title>The Global Catalogue of Microorganisms (GCM) 10K type strain sequencing project: providing services to taxonomists for standard genome sequencing and annotation.</title>
        <authorList>
            <consortium name="The Broad Institute Genomics Platform"/>
            <consortium name="The Broad Institute Genome Sequencing Center for Infectious Disease"/>
            <person name="Wu L."/>
            <person name="Ma J."/>
        </authorList>
    </citation>
    <scope>NUCLEOTIDE SEQUENCE [LARGE SCALE GENOMIC DNA]</scope>
    <source>
        <strain evidence="9">JCM 17551</strain>
    </source>
</reference>
<keyword evidence="4 5" id="KW-0472">Membrane</keyword>
<dbReference type="PANTHER" id="PTHR43731">
    <property type="entry name" value="RHOMBOID PROTEASE"/>
    <property type="match status" value="1"/>
</dbReference>
<name>A0ABP7M903_9GAMM</name>
<keyword evidence="3 5" id="KW-1133">Transmembrane helix</keyword>
<evidence type="ECO:0000256" key="3">
    <source>
        <dbReference type="ARBA" id="ARBA00022989"/>
    </source>
</evidence>
<comment type="subcellular location">
    <subcellularLocation>
        <location evidence="1">Membrane</location>
        <topology evidence="1">Multi-pass membrane protein</topology>
    </subcellularLocation>
</comment>
<dbReference type="SUPFAM" id="SSF144091">
    <property type="entry name" value="Rhomboid-like"/>
    <property type="match status" value="1"/>
</dbReference>
<dbReference type="InterPro" id="IPR035952">
    <property type="entry name" value="Rhomboid-like_sf"/>
</dbReference>
<keyword evidence="2 5" id="KW-0812">Transmembrane</keyword>
<protein>
    <recommendedName>
        <fullName evidence="10">Rhomboid family intramembrane serine protease</fullName>
    </recommendedName>
</protein>
<dbReference type="InterPro" id="IPR022764">
    <property type="entry name" value="Peptidase_S54_rhomboid_dom"/>
</dbReference>
<feature type="transmembrane region" description="Helical" evidence="5">
    <location>
        <begin position="205"/>
        <end position="224"/>
    </location>
</feature>
<evidence type="ECO:0000256" key="5">
    <source>
        <dbReference type="SAM" id="Phobius"/>
    </source>
</evidence>
<dbReference type="Pfam" id="PF01694">
    <property type="entry name" value="Rhomboid"/>
    <property type="match status" value="1"/>
</dbReference>
<gene>
    <name evidence="8" type="ORF">GCM10022277_10180</name>
</gene>
<evidence type="ECO:0000313" key="9">
    <source>
        <dbReference type="Proteomes" id="UP001501565"/>
    </source>
</evidence>
<feature type="transmembrane region" description="Helical" evidence="5">
    <location>
        <begin position="299"/>
        <end position="316"/>
    </location>
</feature>
<feature type="transmembrane region" description="Helical" evidence="5">
    <location>
        <begin position="236"/>
        <end position="254"/>
    </location>
</feature>
<accession>A0ABP7M903</accession>
<evidence type="ECO:0008006" key="10">
    <source>
        <dbReference type="Google" id="ProtNLM"/>
    </source>
</evidence>
<feature type="transmembrane region" description="Helical" evidence="5">
    <location>
        <begin position="322"/>
        <end position="343"/>
    </location>
</feature>
<evidence type="ECO:0000256" key="2">
    <source>
        <dbReference type="ARBA" id="ARBA00022692"/>
    </source>
</evidence>
<dbReference type="Proteomes" id="UP001501565">
    <property type="component" value="Unassembled WGS sequence"/>
</dbReference>
<keyword evidence="9" id="KW-1185">Reference proteome</keyword>
<evidence type="ECO:0000256" key="1">
    <source>
        <dbReference type="ARBA" id="ARBA00004141"/>
    </source>
</evidence>
<feature type="domain" description="Transcription factor zinc-finger" evidence="7">
    <location>
        <begin position="71"/>
        <end position="111"/>
    </location>
</feature>
<dbReference type="Gene3D" id="1.20.1540.10">
    <property type="entry name" value="Rhomboid-like"/>
    <property type="match status" value="1"/>
</dbReference>
<evidence type="ECO:0000256" key="4">
    <source>
        <dbReference type="ARBA" id="ARBA00023136"/>
    </source>
</evidence>
<evidence type="ECO:0000259" key="7">
    <source>
        <dbReference type="Pfam" id="PF13453"/>
    </source>
</evidence>
<dbReference type="Pfam" id="PF13453">
    <property type="entry name" value="Zn_ribbon_TFIIB"/>
    <property type="match status" value="2"/>
</dbReference>